<dbReference type="InterPro" id="IPR008979">
    <property type="entry name" value="Galactose-bd-like_sf"/>
</dbReference>
<feature type="domain" description="Sialate O-acetylesterase" evidence="2">
    <location>
        <begin position="399"/>
        <end position="524"/>
    </location>
</feature>
<organism evidence="3 4">
    <name type="scientific">Emticicia aquatica</name>
    <dbReference type="NCBI Taxonomy" id="1681835"/>
    <lineage>
        <taxon>Bacteria</taxon>
        <taxon>Pseudomonadati</taxon>
        <taxon>Bacteroidota</taxon>
        <taxon>Cytophagia</taxon>
        <taxon>Cytophagales</taxon>
        <taxon>Leadbetterellaceae</taxon>
        <taxon>Emticicia</taxon>
    </lineage>
</organism>
<dbReference type="SUPFAM" id="SSF49785">
    <property type="entry name" value="Galactose-binding domain-like"/>
    <property type="match status" value="1"/>
</dbReference>
<sequence length="640" mass="72808">MKQFIAVYFLLISLYSNAQIRLPKLISDGLILQRETPLKVWGWASANEDIKLVFDGKTFHTKANAKGDWSIKLPAHVQGGPFELDFTASNVVKVKDVWFGDVWLCSGQSNMELMMERVKDKYPTVVANANNPKIRQFTVPDVYDFNEKRNDFVGGQWVSVNPKTIYSFSAVAYFFANELYHKYQIPIGIINAALGGSPIQAWISEESLKQFPTHYEEGLKFRDKNLIEQIEASNRKINADWYGLLNKSDEGLKNNWYSTKLDDENWGKMEIPNYWSDVDATIKTGSVWFRKNFDLSNSQAKQTARLFLGRIVDADSVFINDKFIGTTSYQYPPRKYQIPSGVLKEKGNTISVRIINSLGKGGFVSDKPYQLIFPDDTVSLKGTWKYKVGTQVQSIAEQTTIRWKPMGLYNAMIAPLTNFTIKGALWYQGESNTDNPEDYNKLLPTLIKDWRNQWKQGSFPFLYVQLANYLEKKEQPSESNWAVLRQAQLESLSEPNTGMAVIADLGEWNDIHPHNKEDVGKRLALLAKKMAYHENKLAFSGPIIRAAQLKNNQIILSFTEVGGGLIAKNGQELAHFSVAGEDKKFIWAKAKIKGNKVVVWSDDVKTPSYVRYGWADNPEKANLYNKTMLPASPFEIKVEK</sequence>
<dbReference type="EMBL" id="CAKLPY010000001">
    <property type="protein sequence ID" value="CAH0994364.1"/>
    <property type="molecule type" value="Genomic_DNA"/>
</dbReference>
<evidence type="ECO:0000259" key="2">
    <source>
        <dbReference type="Pfam" id="PF03629"/>
    </source>
</evidence>
<dbReference type="Gene3D" id="3.40.50.1110">
    <property type="entry name" value="SGNH hydrolase"/>
    <property type="match status" value="2"/>
</dbReference>
<dbReference type="Pfam" id="PF03629">
    <property type="entry name" value="SASA"/>
    <property type="match status" value="2"/>
</dbReference>
<comment type="caution">
    <text evidence="3">The sequence shown here is derived from an EMBL/GenBank/DDBJ whole genome shotgun (WGS) entry which is preliminary data.</text>
</comment>
<keyword evidence="1" id="KW-0378">Hydrolase</keyword>
<dbReference type="PANTHER" id="PTHR22901:SF0">
    <property type="entry name" value="SIALATE O-ACETYLESTERASE"/>
    <property type="match status" value="1"/>
</dbReference>
<proteinExistence type="predicted"/>
<accession>A0ABM9AKW8</accession>
<evidence type="ECO:0000313" key="3">
    <source>
        <dbReference type="EMBL" id="CAH0994364.1"/>
    </source>
</evidence>
<keyword evidence="4" id="KW-1185">Reference proteome</keyword>
<reference evidence="3" key="1">
    <citation type="submission" date="2021-12" db="EMBL/GenBank/DDBJ databases">
        <authorList>
            <person name="Rodrigo-Torres L."/>
            <person name="Arahal R. D."/>
            <person name="Lucena T."/>
        </authorList>
    </citation>
    <scope>NUCLEOTIDE SEQUENCE</scope>
    <source>
        <strain evidence="3">CECT 8858</strain>
    </source>
</reference>
<dbReference type="InterPro" id="IPR005181">
    <property type="entry name" value="SASA"/>
</dbReference>
<dbReference type="InterPro" id="IPR039329">
    <property type="entry name" value="SIAE"/>
</dbReference>
<feature type="domain" description="Sialate O-acetylesterase" evidence="2">
    <location>
        <begin position="101"/>
        <end position="207"/>
    </location>
</feature>
<dbReference type="RefSeq" id="WP_238804112.1">
    <property type="nucleotide sequence ID" value="NZ_CAKLPY010000001.1"/>
</dbReference>
<name>A0ABM9AKW8_9BACT</name>
<dbReference type="PANTHER" id="PTHR22901">
    <property type="entry name" value="SIALATE O-ACETYLESTERASE"/>
    <property type="match status" value="1"/>
</dbReference>
<gene>
    <name evidence="3" type="ORF">EMA8858_00473</name>
</gene>
<protein>
    <recommendedName>
        <fullName evidence="2">Sialate O-acetylesterase domain-containing protein</fullName>
    </recommendedName>
</protein>
<dbReference type="InterPro" id="IPR036514">
    <property type="entry name" value="SGNH_hydro_sf"/>
</dbReference>
<dbReference type="SUPFAM" id="SSF52266">
    <property type="entry name" value="SGNH hydrolase"/>
    <property type="match status" value="1"/>
</dbReference>
<dbReference type="Proteomes" id="UP000837932">
    <property type="component" value="Unassembled WGS sequence"/>
</dbReference>
<evidence type="ECO:0000313" key="4">
    <source>
        <dbReference type="Proteomes" id="UP000837932"/>
    </source>
</evidence>
<evidence type="ECO:0000256" key="1">
    <source>
        <dbReference type="ARBA" id="ARBA00022801"/>
    </source>
</evidence>